<accession>A0A545UUX9</accession>
<reference evidence="3 4" key="1">
    <citation type="journal article" date="2019" name="Appl. Microbiol. Biotechnol.">
        <title>Genome sequence of Isaria javanica and comparative genome analysis insights into family S53 peptidase evolution in fungal entomopathogens.</title>
        <authorList>
            <person name="Lin R."/>
            <person name="Zhang X."/>
            <person name="Xin B."/>
            <person name="Zou M."/>
            <person name="Gao Y."/>
            <person name="Qin F."/>
            <person name="Hu Q."/>
            <person name="Xie B."/>
            <person name="Cheng X."/>
        </authorList>
    </citation>
    <scope>NUCLEOTIDE SEQUENCE [LARGE SCALE GENOMIC DNA]</scope>
    <source>
        <strain evidence="3 4">IJ1G</strain>
    </source>
</reference>
<evidence type="ECO:0000256" key="1">
    <source>
        <dbReference type="SAM" id="MobiDB-lite"/>
    </source>
</evidence>
<name>A0A545UUX9_9HYPO</name>
<evidence type="ECO:0000259" key="2">
    <source>
        <dbReference type="Pfam" id="PF20516"/>
    </source>
</evidence>
<feature type="region of interest" description="Disordered" evidence="1">
    <location>
        <begin position="218"/>
        <end position="247"/>
    </location>
</feature>
<dbReference type="Pfam" id="PF20516">
    <property type="entry name" value="PDDEXK_12"/>
    <property type="match status" value="1"/>
</dbReference>
<dbReference type="EMBL" id="SPUK01000012">
    <property type="protein sequence ID" value="TQV93256.1"/>
    <property type="molecule type" value="Genomic_DNA"/>
</dbReference>
<feature type="domain" description="PD-(D/E)XK nuclease-like" evidence="2">
    <location>
        <begin position="39"/>
        <end position="311"/>
    </location>
</feature>
<organism evidence="3 4">
    <name type="scientific">Cordyceps javanica</name>
    <dbReference type="NCBI Taxonomy" id="43265"/>
    <lineage>
        <taxon>Eukaryota</taxon>
        <taxon>Fungi</taxon>
        <taxon>Dikarya</taxon>
        <taxon>Ascomycota</taxon>
        <taxon>Pezizomycotina</taxon>
        <taxon>Sordariomycetes</taxon>
        <taxon>Hypocreomycetidae</taxon>
        <taxon>Hypocreales</taxon>
        <taxon>Cordycipitaceae</taxon>
        <taxon>Cordyceps</taxon>
    </lineage>
</organism>
<dbReference type="AlphaFoldDB" id="A0A545UUX9"/>
<dbReference type="STRING" id="43265.A0A545UUX9"/>
<protein>
    <recommendedName>
        <fullName evidence="2">PD-(D/E)XK nuclease-like domain-containing protein</fullName>
    </recommendedName>
</protein>
<dbReference type="InterPro" id="IPR046797">
    <property type="entry name" value="PDDEXK_12"/>
</dbReference>
<evidence type="ECO:0000313" key="4">
    <source>
        <dbReference type="Proteomes" id="UP000315783"/>
    </source>
</evidence>
<sequence>MELLSEGQGILPSTERETLSQLGGDAYSNLDWTRRGQMSDMHFSIERQYLGQVPPPDTVNGILYQAAFCNSSGSPEADWNIEVHHRVLESALRPLNGPSVDQLINFRSSTTASIIPEYHMTTVPPKKVDFCMYVEPDCDKDVPRASQTIASLQDALPCGMFNHASLDTLRDRAIALSIETTRTGEGWDNASLQMGIWSAAHWAFLDLLLRMRQEAAEELSTREGPNPDNATEAGRMECPDTSSAQSSQLPEYLPGIIIQGHDWHLVITTRRGDKTIFWQKMTFGTTSSSKGIYQIICALQLLQHWAREEYWAWLRAVLSDWPRLHGQRVIR</sequence>
<gene>
    <name evidence="3" type="ORF">IF1G_07834</name>
</gene>
<comment type="caution">
    <text evidence="3">The sequence shown here is derived from an EMBL/GenBank/DDBJ whole genome shotgun (WGS) entry which is preliminary data.</text>
</comment>
<dbReference type="Proteomes" id="UP000315783">
    <property type="component" value="Unassembled WGS sequence"/>
</dbReference>
<proteinExistence type="predicted"/>
<keyword evidence="4" id="KW-1185">Reference proteome</keyword>
<evidence type="ECO:0000313" key="3">
    <source>
        <dbReference type="EMBL" id="TQV93256.1"/>
    </source>
</evidence>